<dbReference type="OrthoDB" id="9793111at2"/>
<gene>
    <name evidence="6" type="ORF">GA0061074_101115</name>
</gene>
<dbReference type="GO" id="GO:0005829">
    <property type="term" value="C:cytosol"/>
    <property type="evidence" value="ECO:0007669"/>
    <property type="project" value="TreeGrafter"/>
</dbReference>
<dbReference type="Gene3D" id="3.90.870.10">
    <property type="entry name" value="DHBP synthase"/>
    <property type="match status" value="1"/>
</dbReference>
<keyword evidence="5" id="KW-0460">Magnesium</keyword>
<proteinExistence type="inferred from homology"/>
<evidence type="ECO:0000256" key="2">
    <source>
        <dbReference type="ARBA" id="ARBA00004904"/>
    </source>
</evidence>
<name>A0A1C3YT30_9LACO</name>
<dbReference type="NCBIfam" id="TIGR00506">
    <property type="entry name" value="ribB"/>
    <property type="match status" value="1"/>
</dbReference>
<dbReference type="GO" id="GO:0009231">
    <property type="term" value="P:riboflavin biosynthetic process"/>
    <property type="evidence" value="ECO:0007669"/>
    <property type="project" value="UniProtKB-UniPathway"/>
</dbReference>
<keyword evidence="5" id="KW-0464">Manganese</keyword>
<dbReference type="InterPro" id="IPR000422">
    <property type="entry name" value="DHBP_synthase_RibB"/>
</dbReference>
<dbReference type="RefSeq" id="WP_092461162.1">
    <property type="nucleotide sequence ID" value="NZ_BJEE01000002.1"/>
</dbReference>
<dbReference type="UniPathway" id="UPA00275">
    <property type="reaction ID" value="UER00399"/>
</dbReference>
<dbReference type="GO" id="GO:0008686">
    <property type="term" value="F:3,4-dihydroxy-2-butanone-4-phosphate synthase activity"/>
    <property type="evidence" value="ECO:0007669"/>
    <property type="project" value="UniProtKB-EC"/>
</dbReference>
<sequence>MQTTIEQAVRHLKNGGLIIMMDDDSRENEGDLIGLGSKMTPQNVNFMVTKARGLLCTPVSKDIAKKLSLTQMVENNTETNGTKFTYSIDGSTEATGVTTGVSAYDRSATIMKIASDGVKASDFVHPGHSFPLVAEEGGVLIRDGHTEAAIDLAILAGEPEVGAICEILLPDGHMARRDYLEQMSIEYELPLITVAQLQDYLTSHVREDITNQDGNCK</sequence>
<evidence type="ECO:0000313" key="6">
    <source>
        <dbReference type="EMBL" id="SCB73254.1"/>
    </source>
</evidence>
<dbReference type="EC" id="4.1.99.12" evidence="5"/>
<dbReference type="AlphaFoldDB" id="A0A1C3YT30"/>
<reference evidence="7" key="1">
    <citation type="submission" date="2016-08" db="EMBL/GenBank/DDBJ databases">
        <authorList>
            <person name="Varghese N."/>
            <person name="Submissions Spin"/>
        </authorList>
    </citation>
    <scope>NUCLEOTIDE SEQUENCE [LARGE SCALE GENOMIC DNA]</scope>
    <source>
        <strain evidence="7">R-53094</strain>
    </source>
</reference>
<accession>A0A1C3YT30</accession>
<dbReference type="Proteomes" id="UP000199268">
    <property type="component" value="Unassembled WGS sequence"/>
</dbReference>
<evidence type="ECO:0000313" key="7">
    <source>
        <dbReference type="Proteomes" id="UP000199268"/>
    </source>
</evidence>
<dbReference type="STRING" id="1505725.GA0061074_101115"/>
<keyword evidence="7" id="KW-1185">Reference proteome</keyword>
<comment type="catalytic activity">
    <reaction evidence="5">
        <text>D-ribulose 5-phosphate = (2S)-2-hydroxy-3-oxobutyl phosphate + formate + H(+)</text>
        <dbReference type="Rhea" id="RHEA:18457"/>
        <dbReference type="ChEBI" id="CHEBI:15378"/>
        <dbReference type="ChEBI" id="CHEBI:15740"/>
        <dbReference type="ChEBI" id="CHEBI:58121"/>
        <dbReference type="ChEBI" id="CHEBI:58830"/>
        <dbReference type="EC" id="4.1.99.12"/>
    </reaction>
</comment>
<keyword evidence="4 5" id="KW-0479">Metal-binding</keyword>
<comment type="similarity">
    <text evidence="5">Belongs to the DHBP synthase family.</text>
</comment>
<keyword evidence="3 5" id="KW-0686">Riboflavin biosynthesis</keyword>
<evidence type="ECO:0000256" key="3">
    <source>
        <dbReference type="ARBA" id="ARBA00022619"/>
    </source>
</evidence>
<comment type="pathway">
    <text evidence="2 5">Cofactor biosynthesis; riboflavin biosynthesis; 2-hydroxy-3-oxobutyl phosphate from D-ribulose 5-phosphate: step 1/1.</text>
</comment>
<keyword evidence="5" id="KW-0456">Lyase</keyword>
<evidence type="ECO:0000256" key="4">
    <source>
        <dbReference type="ARBA" id="ARBA00022723"/>
    </source>
</evidence>
<dbReference type="InterPro" id="IPR017945">
    <property type="entry name" value="DHBP_synth_RibB-like_a/b_dom"/>
</dbReference>
<dbReference type="Pfam" id="PF00926">
    <property type="entry name" value="DHBP_synthase"/>
    <property type="match status" value="1"/>
</dbReference>
<evidence type="ECO:0000256" key="1">
    <source>
        <dbReference type="ARBA" id="ARBA00002284"/>
    </source>
</evidence>
<dbReference type="PANTHER" id="PTHR21327:SF18">
    <property type="entry name" value="3,4-DIHYDROXY-2-BUTANONE 4-PHOSPHATE SYNTHASE"/>
    <property type="match status" value="1"/>
</dbReference>
<protein>
    <recommendedName>
        <fullName evidence="5">3,4-dihydroxy-2-butanone 4-phosphate synthase</fullName>
        <shortName evidence="5">DHBP synthase</shortName>
        <ecNumber evidence="5">4.1.99.12</ecNumber>
    </recommendedName>
</protein>
<dbReference type="SUPFAM" id="SSF55821">
    <property type="entry name" value="YrdC/RibB"/>
    <property type="match status" value="1"/>
</dbReference>
<dbReference type="GO" id="GO:0046872">
    <property type="term" value="F:metal ion binding"/>
    <property type="evidence" value="ECO:0007669"/>
    <property type="project" value="UniProtKB-KW"/>
</dbReference>
<comment type="subunit">
    <text evidence="5">Homodimer.</text>
</comment>
<comment type="cofactor">
    <cofactor evidence="5">
        <name>Mg(2+)</name>
        <dbReference type="ChEBI" id="CHEBI:18420"/>
    </cofactor>
    <cofactor evidence="5">
        <name>Mn(2+)</name>
        <dbReference type="ChEBI" id="CHEBI:29035"/>
    </cofactor>
    <text evidence="5">Binds 2 divalent metal cations per subunit. Magnesium or manganese.</text>
</comment>
<dbReference type="EMBL" id="FMAO01000001">
    <property type="protein sequence ID" value="SCB73254.1"/>
    <property type="molecule type" value="Genomic_DNA"/>
</dbReference>
<dbReference type="PANTHER" id="PTHR21327">
    <property type="entry name" value="GTP CYCLOHYDROLASE II-RELATED"/>
    <property type="match status" value="1"/>
</dbReference>
<organism evidence="6 7">
    <name type="scientific">Weissella bombi</name>
    <dbReference type="NCBI Taxonomy" id="1505725"/>
    <lineage>
        <taxon>Bacteria</taxon>
        <taxon>Bacillati</taxon>
        <taxon>Bacillota</taxon>
        <taxon>Bacilli</taxon>
        <taxon>Lactobacillales</taxon>
        <taxon>Lactobacillaceae</taxon>
        <taxon>Weissella</taxon>
    </lineage>
</organism>
<dbReference type="GO" id="GO:0003935">
    <property type="term" value="F:GTP cyclohydrolase II activity"/>
    <property type="evidence" value="ECO:0007669"/>
    <property type="project" value="TreeGrafter"/>
</dbReference>
<comment type="function">
    <text evidence="1 5">Catalyzes the conversion of D-ribulose 5-phosphate to formate and 3,4-dihydroxy-2-butanone 4-phosphate.</text>
</comment>
<evidence type="ECO:0000256" key="5">
    <source>
        <dbReference type="RuleBase" id="RU003843"/>
    </source>
</evidence>